<comment type="similarity">
    <text evidence="2">Belongs to the LplA family.</text>
</comment>
<dbReference type="PANTHER" id="PTHR12561:SF3">
    <property type="entry name" value="LIPOYLTRANSFERASE 1, MITOCHONDRIAL"/>
    <property type="match status" value="1"/>
</dbReference>
<keyword evidence="4" id="KW-0732">Signal</keyword>
<dbReference type="AlphaFoldDB" id="A0A0C2C6L1"/>
<dbReference type="Pfam" id="PF21948">
    <property type="entry name" value="LplA-B_cat"/>
    <property type="match status" value="1"/>
</dbReference>
<gene>
    <name evidence="6" type="ORF">ANCDUO_17991</name>
</gene>
<evidence type="ECO:0000259" key="5">
    <source>
        <dbReference type="PROSITE" id="PS51733"/>
    </source>
</evidence>
<feature type="region of interest" description="Disordered" evidence="3">
    <location>
        <begin position="93"/>
        <end position="137"/>
    </location>
</feature>
<evidence type="ECO:0000256" key="1">
    <source>
        <dbReference type="ARBA" id="ARBA00005085"/>
    </source>
</evidence>
<dbReference type="Proteomes" id="UP000054047">
    <property type="component" value="Unassembled WGS sequence"/>
</dbReference>
<evidence type="ECO:0000256" key="2">
    <source>
        <dbReference type="ARBA" id="ARBA00008242"/>
    </source>
</evidence>
<feature type="domain" description="BPL/LPL catalytic" evidence="5">
    <location>
        <begin position="47"/>
        <end position="137"/>
    </location>
</feature>
<evidence type="ECO:0000313" key="6">
    <source>
        <dbReference type="EMBL" id="KIH51913.1"/>
    </source>
</evidence>
<dbReference type="Gene3D" id="3.30.930.10">
    <property type="entry name" value="Bira Bifunctional Protein, Domain 2"/>
    <property type="match status" value="1"/>
</dbReference>
<dbReference type="OrthoDB" id="201621at2759"/>
<comment type="pathway">
    <text evidence="1">Protein modification; protein lipoylation via exogenous pathway; protein N(6)-(lipoyl)lysine from lipoate: step 2/2.</text>
</comment>
<feature type="signal peptide" evidence="4">
    <location>
        <begin position="1"/>
        <end position="21"/>
    </location>
</feature>
<dbReference type="InterPro" id="IPR004143">
    <property type="entry name" value="BPL_LPL_catalytic"/>
</dbReference>
<dbReference type="UniPathway" id="UPA00537">
    <property type="reaction ID" value="UER00595"/>
</dbReference>
<organism evidence="6 7">
    <name type="scientific">Ancylostoma duodenale</name>
    <dbReference type="NCBI Taxonomy" id="51022"/>
    <lineage>
        <taxon>Eukaryota</taxon>
        <taxon>Metazoa</taxon>
        <taxon>Ecdysozoa</taxon>
        <taxon>Nematoda</taxon>
        <taxon>Chromadorea</taxon>
        <taxon>Rhabditida</taxon>
        <taxon>Rhabditina</taxon>
        <taxon>Rhabditomorpha</taxon>
        <taxon>Strongyloidea</taxon>
        <taxon>Ancylostomatidae</taxon>
        <taxon>Ancylostomatinae</taxon>
        <taxon>Ancylostoma</taxon>
    </lineage>
</organism>
<feature type="compositionally biased region" description="Basic and acidic residues" evidence="3">
    <location>
        <begin position="124"/>
        <end position="137"/>
    </location>
</feature>
<dbReference type="SUPFAM" id="SSF55681">
    <property type="entry name" value="Class II aaRS and biotin synthetases"/>
    <property type="match status" value="1"/>
</dbReference>
<dbReference type="InterPro" id="IPR004562">
    <property type="entry name" value="LipoylTrfase_LipoateP_Ligase"/>
</dbReference>
<dbReference type="PROSITE" id="PS51733">
    <property type="entry name" value="BPL_LPL_CATALYTIC"/>
    <property type="match status" value="1"/>
</dbReference>
<dbReference type="InterPro" id="IPR045864">
    <property type="entry name" value="aa-tRNA-synth_II/BPL/LPL"/>
</dbReference>
<dbReference type="GO" id="GO:0009249">
    <property type="term" value="P:protein lipoylation"/>
    <property type="evidence" value="ECO:0007669"/>
    <property type="project" value="InterPro"/>
</dbReference>
<feature type="chain" id="PRO_5002146559" description="BPL/LPL catalytic domain-containing protein" evidence="4">
    <location>
        <begin position="22"/>
        <end position="137"/>
    </location>
</feature>
<evidence type="ECO:0000256" key="3">
    <source>
        <dbReference type="SAM" id="MobiDB-lite"/>
    </source>
</evidence>
<proteinExistence type="inferred from homology"/>
<evidence type="ECO:0000256" key="4">
    <source>
        <dbReference type="SAM" id="SignalP"/>
    </source>
</evidence>
<evidence type="ECO:0000313" key="7">
    <source>
        <dbReference type="Proteomes" id="UP000054047"/>
    </source>
</evidence>
<feature type="compositionally biased region" description="Basic and acidic residues" evidence="3">
    <location>
        <begin position="100"/>
        <end position="113"/>
    </location>
</feature>
<protein>
    <recommendedName>
        <fullName evidence="5">BPL/LPL catalytic domain-containing protein</fullName>
    </recommendedName>
</protein>
<dbReference type="EMBL" id="KN745076">
    <property type="protein sequence ID" value="KIH51913.1"/>
    <property type="molecule type" value="Genomic_DNA"/>
</dbReference>
<keyword evidence="7" id="KW-1185">Reference proteome</keyword>
<name>A0A0C2C6L1_9BILA</name>
<accession>A0A0C2C6L1</accession>
<dbReference type="GO" id="GO:0005739">
    <property type="term" value="C:mitochondrion"/>
    <property type="evidence" value="ECO:0007669"/>
    <property type="project" value="TreeGrafter"/>
</dbReference>
<dbReference type="PANTHER" id="PTHR12561">
    <property type="entry name" value="LIPOATE-PROTEIN LIGASE"/>
    <property type="match status" value="1"/>
</dbReference>
<reference evidence="6 7" key="1">
    <citation type="submission" date="2013-12" db="EMBL/GenBank/DDBJ databases">
        <title>Draft genome of the parsitic nematode Ancylostoma duodenale.</title>
        <authorList>
            <person name="Mitreva M."/>
        </authorList>
    </citation>
    <scope>NUCLEOTIDE SEQUENCE [LARGE SCALE GENOMIC DNA]</scope>
    <source>
        <strain evidence="6 7">Zhejiang</strain>
    </source>
</reference>
<sequence length="137" mass="15577">MATTFYLIAWIVQNLLKCGWSGDGKRITAGSSDRFAYEYLLRHHDLKNDGDAMLLWSNKPAVVIGRHQNPWLEANIPFLREYGIDLARRHSGGGTGFSWKSDRGERHICRQPEHIPANNSKSSLQKEESRIPGKSDK</sequence>
<dbReference type="GO" id="GO:0017118">
    <property type="term" value="F:lipoyltransferase activity"/>
    <property type="evidence" value="ECO:0007669"/>
    <property type="project" value="TreeGrafter"/>
</dbReference>